<dbReference type="InterPro" id="IPR013083">
    <property type="entry name" value="Znf_RING/FYVE/PHD"/>
</dbReference>
<dbReference type="GO" id="GO:0007130">
    <property type="term" value="P:synaptonemal complex assembly"/>
    <property type="evidence" value="ECO:0007669"/>
    <property type="project" value="TreeGrafter"/>
</dbReference>
<name>A0A232M305_9EURO</name>
<dbReference type="PROSITE" id="PS50815">
    <property type="entry name" value="HORMA"/>
    <property type="match status" value="1"/>
</dbReference>
<dbReference type="OrthoDB" id="1928087at2759"/>
<dbReference type="SUPFAM" id="SSF56019">
    <property type="entry name" value="The spindle assembly checkpoint protein mad2"/>
    <property type="match status" value="1"/>
</dbReference>
<dbReference type="Proteomes" id="UP000243515">
    <property type="component" value="Unassembled WGS sequence"/>
</dbReference>
<dbReference type="InterPro" id="IPR003511">
    <property type="entry name" value="HORMA_dom"/>
</dbReference>
<feature type="region of interest" description="Disordered" evidence="6">
    <location>
        <begin position="677"/>
        <end position="778"/>
    </location>
</feature>
<feature type="region of interest" description="Disordered" evidence="6">
    <location>
        <begin position="336"/>
        <end position="357"/>
    </location>
</feature>
<sequence length="778" mass="87498">MARTKFTGPQTTTTQQTPARGMMTLTTLASTQKPKQTQHERTQYTLSGKQTQLLHQQQSQEMVQIMLHVAMTSCRELMPLPCFGERDLKVANRENISYQKFISTEEWSREKEAAVEPAFGQGKRGQPLKILIRNRDPKVDSILDLLENGIFDALKRNVLEALQMTVIVDKDAPENVLESYTFSFKYTGALGELNTCLSTISLGATGCVADMRTMQTARLGIEMIVRRLITLTSFLPMLPNKRYLEIHLFYTDNCPQEYEPPGFNKASSDMICFPSNNLWRPESQLCGGMDSGYHTVGLKVTSLKWIGPEPEESDTRRIPHDIEYRDSIPRIREIDIHQEGARPEKPCTERNNNSLNSTQARQDAMAKEKLQKMVPVRNQRKRQLANLQTTMLICTAQTKPSTPDPDLIPTQVLVNGSSQIRDEMFQYATHRVQLSQSKTQEMKGQSLSQGREYRRDTAYEGLIRCQCGWNGEEPEMIKCSFCCTRQHLLCYGFNGLSDPRLPDIHACYRCLIGPNETYLLQELNTIVLLRRALGIIIREGYPNRVAVFSHKLHCNGHTVVQVTDLLRKQGFLQATPGCKSKGFLEKGLPKYSIPRSPEMKERIRREILDPMVKIKHHYVQCKRSQIPQNTSDPALPPSCDDVAPPPDVAQNSSGDLCQNGLIDVPGLHAVSLAHKDHISQSPPQSVHGSDHADELETRSSDDELIDLAGRSQGQKRPAVLPDGDKLRGSIQTGELASNIELLKSKSKNTHGKPRKRRKMSNAGRPLDVGATTTDDDSS</sequence>
<dbReference type="InterPro" id="IPR011011">
    <property type="entry name" value="Znf_FYVE_PHD"/>
</dbReference>
<protein>
    <recommendedName>
        <fullName evidence="7">HORMA domain-containing protein</fullName>
    </recommendedName>
</protein>
<gene>
    <name evidence="8" type="ORF">Egran_01456</name>
</gene>
<comment type="subcellular location">
    <subcellularLocation>
        <location evidence="2">Chromosome</location>
    </subcellularLocation>
    <subcellularLocation>
        <location evidence="1">Nucleus</location>
    </subcellularLocation>
</comment>
<proteinExistence type="predicted"/>
<dbReference type="Gene3D" id="3.30.40.10">
    <property type="entry name" value="Zinc/RING finger domain, C3HC4 (zinc finger)"/>
    <property type="match status" value="1"/>
</dbReference>
<dbReference type="GO" id="GO:0051598">
    <property type="term" value="P:meiotic recombination checkpoint signaling"/>
    <property type="evidence" value="ECO:0007669"/>
    <property type="project" value="TreeGrafter"/>
</dbReference>
<dbReference type="AlphaFoldDB" id="A0A232M305"/>
<feature type="region of interest" description="Disordered" evidence="6">
    <location>
        <begin position="1"/>
        <end position="21"/>
    </location>
</feature>
<organism evidence="8 9">
    <name type="scientific">Elaphomyces granulatus</name>
    <dbReference type="NCBI Taxonomy" id="519963"/>
    <lineage>
        <taxon>Eukaryota</taxon>
        <taxon>Fungi</taxon>
        <taxon>Dikarya</taxon>
        <taxon>Ascomycota</taxon>
        <taxon>Pezizomycotina</taxon>
        <taxon>Eurotiomycetes</taxon>
        <taxon>Eurotiomycetidae</taxon>
        <taxon>Eurotiales</taxon>
        <taxon>Elaphomycetaceae</taxon>
        <taxon>Elaphomyces</taxon>
    </lineage>
</organism>
<dbReference type="GO" id="GO:0005634">
    <property type="term" value="C:nucleus"/>
    <property type="evidence" value="ECO:0007669"/>
    <property type="project" value="UniProtKB-SubCell"/>
</dbReference>
<dbReference type="InterPro" id="IPR051294">
    <property type="entry name" value="HORMA_MeioticProgression"/>
</dbReference>
<dbReference type="EMBL" id="NPHW01002767">
    <property type="protein sequence ID" value="OXV10785.1"/>
    <property type="molecule type" value="Genomic_DNA"/>
</dbReference>
<feature type="domain" description="HORMA" evidence="7">
    <location>
        <begin position="90"/>
        <end position="300"/>
    </location>
</feature>
<dbReference type="SUPFAM" id="SSF57903">
    <property type="entry name" value="FYVE/PHD zinc finger"/>
    <property type="match status" value="1"/>
</dbReference>
<dbReference type="GO" id="GO:0005694">
    <property type="term" value="C:chromosome"/>
    <property type="evidence" value="ECO:0007669"/>
    <property type="project" value="UniProtKB-SubCell"/>
</dbReference>
<evidence type="ECO:0000313" key="8">
    <source>
        <dbReference type="EMBL" id="OXV10785.1"/>
    </source>
</evidence>
<dbReference type="InterPro" id="IPR036570">
    <property type="entry name" value="HORMA_dom_sf"/>
</dbReference>
<keyword evidence="9" id="KW-1185">Reference proteome</keyword>
<keyword evidence="4" id="KW-0539">Nucleus</keyword>
<evidence type="ECO:0000259" key="7">
    <source>
        <dbReference type="PROSITE" id="PS50815"/>
    </source>
</evidence>
<comment type="caution">
    <text evidence="8">The sequence shown here is derived from an EMBL/GenBank/DDBJ whole genome shotgun (WGS) entry which is preliminary data.</text>
</comment>
<evidence type="ECO:0000256" key="5">
    <source>
        <dbReference type="ARBA" id="ARBA00023254"/>
    </source>
</evidence>
<keyword evidence="5" id="KW-0469">Meiosis</keyword>
<reference evidence="8 9" key="1">
    <citation type="journal article" date="2015" name="Environ. Microbiol.">
        <title>Metagenome sequence of Elaphomyces granulatus from sporocarp tissue reveals Ascomycota ectomycorrhizal fingerprints of genome expansion and a Proteobacteria-rich microbiome.</title>
        <authorList>
            <person name="Quandt C.A."/>
            <person name="Kohler A."/>
            <person name="Hesse C.N."/>
            <person name="Sharpton T.J."/>
            <person name="Martin F."/>
            <person name="Spatafora J.W."/>
        </authorList>
    </citation>
    <scope>NUCLEOTIDE SEQUENCE [LARGE SCALE GENOMIC DNA]</scope>
    <source>
        <strain evidence="8 9">OSC145934</strain>
    </source>
</reference>
<dbReference type="PANTHER" id="PTHR48225">
    <property type="entry name" value="HORMA DOMAIN-CONTAINING PROTEIN 1"/>
    <property type="match status" value="1"/>
</dbReference>
<evidence type="ECO:0000256" key="4">
    <source>
        <dbReference type="ARBA" id="ARBA00023242"/>
    </source>
</evidence>
<evidence type="ECO:0000256" key="2">
    <source>
        <dbReference type="ARBA" id="ARBA00004286"/>
    </source>
</evidence>
<feature type="compositionally biased region" description="Basic and acidic residues" evidence="6">
    <location>
        <begin position="336"/>
        <end position="348"/>
    </location>
</feature>
<dbReference type="Gene3D" id="3.30.900.10">
    <property type="entry name" value="HORMA domain"/>
    <property type="match status" value="1"/>
</dbReference>
<evidence type="ECO:0000256" key="1">
    <source>
        <dbReference type="ARBA" id="ARBA00004123"/>
    </source>
</evidence>
<feature type="region of interest" description="Disordered" evidence="6">
    <location>
        <begin position="625"/>
        <end position="656"/>
    </location>
</feature>
<accession>A0A232M305</accession>
<dbReference type="Pfam" id="PF02301">
    <property type="entry name" value="HORMA"/>
    <property type="match status" value="1"/>
</dbReference>
<feature type="compositionally biased region" description="Basic residues" evidence="6">
    <location>
        <begin position="744"/>
        <end position="759"/>
    </location>
</feature>
<dbReference type="CDD" id="cd15558">
    <property type="entry name" value="PHD_Hop1p_like"/>
    <property type="match status" value="1"/>
</dbReference>
<evidence type="ECO:0000256" key="6">
    <source>
        <dbReference type="SAM" id="MobiDB-lite"/>
    </source>
</evidence>
<evidence type="ECO:0000256" key="3">
    <source>
        <dbReference type="ARBA" id="ARBA00022454"/>
    </source>
</evidence>
<keyword evidence="3" id="KW-0158">Chromosome</keyword>
<evidence type="ECO:0000313" key="9">
    <source>
        <dbReference type="Proteomes" id="UP000243515"/>
    </source>
</evidence>
<feature type="compositionally biased region" description="Basic and acidic residues" evidence="6">
    <location>
        <begin position="688"/>
        <end position="701"/>
    </location>
</feature>
<dbReference type="PANTHER" id="PTHR48225:SF7">
    <property type="entry name" value="MEIOSIS-SPECIFIC PROTEIN HOP1"/>
    <property type="match status" value="1"/>
</dbReference>